<evidence type="ECO:0000313" key="2">
    <source>
        <dbReference type="EMBL" id="EKX49086.1"/>
    </source>
</evidence>
<dbReference type="EMBL" id="JH992983">
    <property type="protein sequence ID" value="EKX49086.1"/>
    <property type="molecule type" value="Genomic_DNA"/>
</dbReference>
<dbReference type="eggNOG" id="KOG0620">
    <property type="taxonomic scope" value="Eukaryota"/>
</dbReference>
<organism evidence="2">
    <name type="scientific">Guillardia theta (strain CCMP2712)</name>
    <name type="common">Cryptophyte</name>
    <dbReference type="NCBI Taxonomy" id="905079"/>
    <lineage>
        <taxon>Eukaryota</taxon>
        <taxon>Cryptophyceae</taxon>
        <taxon>Pyrenomonadales</taxon>
        <taxon>Geminigeraceae</taxon>
        <taxon>Guillardia</taxon>
    </lineage>
</organism>
<dbReference type="PANTHER" id="PTHR12121">
    <property type="entry name" value="CARBON CATABOLITE REPRESSOR PROTEIN 4"/>
    <property type="match status" value="1"/>
</dbReference>
<evidence type="ECO:0000259" key="1">
    <source>
        <dbReference type="Pfam" id="PF03372"/>
    </source>
</evidence>
<dbReference type="Pfam" id="PF03372">
    <property type="entry name" value="Exo_endo_phos"/>
    <property type="match status" value="1"/>
</dbReference>
<proteinExistence type="predicted"/>
<dbReference type="InterPro" id="IPR005135">
    <property type="entry name" value="Endo/exonuclease/phosphatase"/>
</dbReference>
<keyword evidence="4" id="KW-1185">Reference proteome</keyword>
<dbReference type="GO" id="GO:0000175">
    <property type="term" value="F:3'-5'-RNA exonuclease activity"/>
    <property type="evidence" value="ECO:0007669"/>
    <property type="project" value="TreeGrafter"/>
</dbReference>
<dbReference type="OMA" id="HIMIAAE"/>
<dbReference type="InterPro" id="IPR036691">
    <property type="entry name" value="Endo/exonu/phosph_ase_sf"/>
</dbReference>
<dbReference type="GeneID" id="17305637"/>
<dbReference type="SUPFAM" id="SSF56219">
    <property type="entry name" value="DNase I-like"/>
    <property type="match status" value="1"/>
</dbReference>
<sequence>MPDFRVVSYNILCSSLAPADRFRNCKPENLDAAVRLPRILLKMEQEESRVEKEAIICLQEVGKFWSKELESFFQKRGYNYIHSGYGEAYNDFMYVDGLLPAVPADIECPWEVSRKRKNTCIFLRLYHMPCVFWDQRVMVIHSALAARHVQSLSGADPYVFAGDFNIQPQSAAYRLLTSGRLEASHPDFPPDRAGDSWAPQLEERMESVYSSFHGSEPDFTNYAQIFEDPPFIETIDYIFCRPGMKVVGCLPLPRRQEVSGPLPNDQEPSDHIMIGADFNI</sequence>
<dbReference type="STRING" id="905079.L1JKQ1"/>
<dbReference type="KEGG" id="gtt:GUITHDRAFT_159467"/>
<dbReference type="EnsemblProtists" id="EKX49086">
    <property type="protein sequence ID" value="EKX49086"/>
    <property type="gene ID" value="GUITHDRAFT_159467"/>
</dbReference>
<dbReference type="InterPro" id="IPR050410">
    <property type="entry name" value="CCR4/nocturin_mRNA_transcr"/>
</dbReference>
<evidence type="ECO:0000313" key="4">
    <source>
        <dbReference type="Proteomes" id="UP000011087"/>
    </source>
</evidence>
<dbReference type="Gene3D" id="3.60.10.10">
    <property type="entry name" value="Endonuclease/exonuclease/phosphatase"/>
    <property type="match status" value="2"/>
</dbReference>
<accession>L1JKQ1</accession>
<dbReference type="AlphaFoldDB" id="L1JKQ1"/>
<reference evidence="4" key="2">
    <citation type="submission" date="2012-11" db="EMBL/GenBank/DDBJ databases">
        <authorList>
            <person name="Kuo A."/>
            <person name="Curtis B.A."/>
            <person name="Tanifuji G."/>
            <person name="Burki F."/>
            <person name="Gruber A."/>
            <person name="Irimia M."/>
            <person name="Maruyama S."/>
            <person name="Arias M.C."/>
            <person name="Ball S.G."/>
            <person name="Gile G.H."/>
            <person name="Hirakawa Y."/>
            <person name="Hopkins J.F."/>
            <person name="Rensing S.A."/>
            <person name="Schmutz J."/>
            <person name="Symeonidi A."/>
            <person name="Elias M."/>
            <person name="Eveleigh R.J."/>
            <person name="Herman E.K."/>
            <person name="Klute M.J."/>
            <person name="Nakayama T."/>
            <person name="Obornik M."/>
            <person name="Reyes-Prieto A."/>
            <person name="Armbrust E.V."/>
            <person name="Aves S.J."/>
            <person name="Beiko R.G."/>
            <person name="Coutinho P."/>
            <person name="Dacks J.B."/>
            <person name="Durnford D.G."/>
            <person name="Fast N.M."/>
            <person name="Green B.R."/>
            <person name="Grisdale C."/>
            <person name="Hempe F."/>
            <person name="Henrissat B."/>
            <person name="Hoppner M.P."/>
            <person name="Ishida K.-I."/>
            <person name="Kim E."/>
            <person name="Koreny L."/>
            <person name="Kroth P.G."/>
            <person name="Liu Y."/>
            <person name="Malik S.-B."/>
            <person name="Maier U.G."/>
            <person name="McRose D."/>
            <person name="Mock T."/>
            <person name="Neilson J.A."/>
            <person name="Onodera N.T."/>
            <person name="Poole A.M."/>
            <person name="Pritham E.J."/>
            <person name="Richards T.A."/>
            <person name="Rocap G."/>
            <person name="Roy S.W."/>
            <person name="Sarai C."/>
            <person name="Schaack S."/>
            <person name="Shirato S."/>
            <person name="Slamovits C.H."/>
            <person name="Spencer D.F."/>
            <person name="Suzuki S."/>
            <person name="Worden A.Z."/>
            <person name="Zauner S."/>
            <person name="Barry K."/>
            <person name="Bell C."/>
            <person name="Bharti A.K."/>
            <person name="Crow J.A."/>
            <person name="Grimwood J."/>
            <person name="Kramer R."/>
            <person name="Lindquist E."/>
            <person name="Lucas S."/>
            <person name="Salamov A."/>
            <person name="McFadden G.I."/>
            <person name="Lane C.E."/>
            <person name="Keeling P.J."/>
            <person name="Gray M.W."/>
            <person name="Grigoriev I.V."/>
            <person name="Archibald J.M."/>
        </authorList>
    </citation>
    <scope>NUCLEOTIDE SEQUENCE</scope>
    <source>
        <strain evidence="4">CCMP2712</strain>
    </source>
</reference>
<feature type="domain" description="Endonuclease/exonuclease/phosphatase" evidence="1">
    <location>
        <begin position="8"/>
        <end position="271"/>
    </location>
</feature>
<evidence type="ECO:0000313" key="3">
    <source>
        <dbReference type="EnsemblProtists" id="EKX49086"/>
    </source>
</evidence>
<dbReference type="OrthoDB" id="2866996at2759"/>
<gene>
    <name evidence="2" type="ORF">GUITHDRAFT_159467</name>
</gene>
<reference evidence="2 4" key="1">
    <citation type="journal article" date="2012" name="Nature">
        <title>Algal genomes reveal evolutionary mosaicism and the fate of nucleomorphs.</title>
        <authorList>
            <consortium name="DOE Joint Genome Institute"/>
            <person name="Curtis B.A."/>
            <person name="Tanifuji G."/>
            <person name="Burki F."/>
            <person name="Gruber A."/>
            <person name="Irimia M."/>
            <person name="Maruyama S."/>
            <person name="Arias M.C."/>
            <person name="Ball S.G."/>
            <person name="Gile G.H."/>
            <person name="Hirakawa Y."/>
            <person name="Hopkins J.F."/>
            <person name="Kuo A."/>
            <person name="Rensing S.A."/>
            <person name="Schmutz J."/>
            <person name="Symeonidi A."/>
            <person name="Elias M."/>
            <person name="Eveleigh R.J."/>
            <person name="Herman E.K."/>
            <person name="Klute M.J."/>
            <person name="Nakayama T."/>
            <person name="Obornik M."/>
            <person name="Reyes-Prieto A."/>
            <person name="Armbrust E.V."/>
            <person name="Aves S.J."/>
            <person name="Beiko R.G."/>
            <person name="Coutinho P."/>
            <person name="Dacks J.B."/>
            <person name="Durnford D.G."/>
            <person name="Fast N.M."/>
            <person name="Green B.R."/>
            <person name="Grisdale C.J."/>
            <person name="Hempel F."/>
            <person name="Henrissat B."/>
            <person name="Hoppner M.P."/>
            <person name="Ishida K."/>
            <person name="Kim E."/>
            <person name="Koreny L."/>
            <person name="Kroth P.G."/>
            <person name="Liu Y."/>
            <person name="Malik S.B."/>
            <person name="Maier U.G."/>
            <person name="McRose D."/>
            <person name="Mock T."/>
            <person name="Neilson J.A."/>
            <person name="Onodera N.T."/>
            <person name="Poole A.M."/>
            <person name="Pritham E.J."/>
            <person name="Richards T.A."/>
            <person name="Rocap G."/>
            <person name="Roy S.W."/>
            <person name="Sarai C."/>
            <person name="Schaack S."/>
            <person name="Shirato S."/>
            <person name="Slamovits C.H."/>
            <person name="Spencer D.F."/>
            <person name="Suzuki S."/>
            <person name="Worden A.Z."/>
            <person name="Zauner S."/>
            <person name="Barry K."/>
            <person name="Bell C."/>
            <person name="Bharti A.K."/>
            <person name="Crow J.A."/>
            <person name="Grimwood J."/>
            <person name="Kramer R."/>
            <person name="Lindquist E."/>
            <person name="Lucas S."/>
            <person name="Salamov A."/>
            <person name="McFadden G.I."/>
            <person name="Lane C.E."/>
            <person name="Keeling P.J."/>
            <person name="Gray M.W."/>
            <person name="Grigoriev I.V."/>
            <person name="Archibald J.M."/>
        </authorList>
    </citation>
    <scope>NUCLEOTIDE SEQUENCE</scope>
    <source>
        <strain evidence="2 4">CCMP2712</strain>
    </source>
</reference>
<dbReference type="HOGENOM" id="CLU_052111_0_0_1"/>
<protein>
    <recommendedName>
        <fullName evidence="1">Endonuclease/exonuclease/phosphatase domain-containing protein</fullName>
    </recommendedName>
</protein>
<dbReference type="RefSeq" id="XP_005836066.1">
    <property type="nucleotide sequence ID" value="XM_005836009.1"/>
</dbReference>
<dbReference type="PANTHER" id="PTHR12121:SF101">
    <property type="entry name" value="ENDONUCLEASE_EXONUCLEASE_PHOSPHATASE DOMAIN-CONTAINING PROTEIN"/>
    <property type="match status" value="1"/>
</dbReference>
<name>L1JKQ1_GUITC</name>
<dbReference type="PaxDb" id="55529-EKX49086"/>
<dbReference type="Proteomes" id="UP000011087">
    <property type="component" value="Unassembled WGS sequence"/>
</dbReference>
<reference evidence="3" key="3">
    <citation type="submission" date="2016-03" db="UniProtKB">
        <authorList>
            <consortium name="EnsemblProtists"/>
        </authorList>
    </citation>
    <scope>IDENTIFICATION</scope>
</reference>